<evidence type="ECO:0000256" key="11">
    <source>
        <dbReference type="ARBA" id="ARBA00022692"/>
    </source>
</evidence>
<dbReference type="GO" id="GO:0007155">
    <property type="term" value="P:cell adhesion"/>
    <property type="evidence" value="ECO:0007669"/>
    <property type="project" value="UniProtKB-KW"/>
</dbReference>
<evidence type="ECO:0000256" key="8">
    <source>
        <dbReference type="ARBA" id="ARBA00022475"/>
    </source>
</evidence>
<evidence type="ECO:0000256" key="17">
    <source>
        <dbReference type="ARBA" id="ARBA00023157"/>
    </source>
</evidence>
<dbReference type="GO" id="GO:0030175">
    <property type="term" value="C:filopodium"/>
    <property type="evidence" value="ECO:0007669"/>
    <property type="project" value="UniProtKB-SubCell"/>
</dbReference>
<evidence type="ECO:0000256" key="22">
    <source>
        <dbReference type="ARBA" id="ARBA00032898"/>
    </source>
</evidence>
<evidence type="ECO:0000256" key="21">
    <source>
        <dbReference type="ARBA" id="ARBA00030364"/>
    </source>
</evidence>
<evidence type="ECO:0000256" key="5">
    <source>
        <dbReference type="ARBA" id="ARBA00004613"/>
    </source>
</evidence>
<evidence type="ECO:0000256" key="15">
    <source>
        <dbReference type="ARBA" id="ARBA00023030"/>
    </source>
</evidence>
<keyword evidence="15" id="KW-0339">Growth factor</keyword>
<dbReference type="InterPro" id="IPR003452">
    <property type="entry name" value="SCF"/>
</dbReference>
<feature type="transmembrane region" description="Helical" evidence="25">
    <location>
        <begin position="184"/>
        <end position="204"/>
    </location>
</feature>
<dbReference type="PANTHER" id="PTHR11574:SF0">
    <property type="entry name" value="KIT LIGAND"/>
    <property type="match status" value="1"/>
</dbReference>
<evidence type="ECO:0000256" key="20">
    <source>
        <dbReference type="ARBA" id="ARBA00023273"/>
    </source>
</evidence>
<evidence type="ECO:0000256" key="10">
    <source>
        <dbReference type="ARBA" id="ARBA00022525"/>
    </source>
</evidence>
<evidence type="ECO:0000256" key="9">
    <source>
        <dbReference type="ARBA" id="ARBA00022490"/>
    </source>
</evidence>
<feature type="region of interest" description="Disordered" evidence="24">
    <location>
        <begin position="218"/>
        <end position="244"/>
    </location>
</feature>
<comment type="subcellular location">
    <subcellularLocation>
        <location evidence="2">Cell membrane</location>
        <topology evidence="2">Single-pass type I membrane protein</topology>
    </subcellularLocation>
    <subcellularLocation>
        <location evidence="3">Cell projection</location>
        <location evidence="3">Filopodium</location>
    </subcellularLocation>
    <subcellularLocation>
        <location evidence="4">Cell projection</location>
        <location evidence="4">Lamellipodium</location>
    </subcellularLocation>
    <subcellularLocation>
        <location evidence="1">Cytoplasm</location>
        <location evidence="1">Cytoskeleton</location>
    </subcellularLocation>
    <subcellularLocation>
        <location evidence="5">Secreted</location>
    </subcellularLocation>
</comment>
<dbReference type="InterPro" id="IPR009079">
    <property type="entry name" value="4_helix_cytokine-like_core"/>
</dbReference>
<accession>A0AA88SB41</accession>
<dbReference type="SUPFAM" id="SSF47266">
    <property type="entry name" value="4-helical cytokines"/>
    <property type="match status" value="1"/>
</dbReference>
<evidence type="ECO:0000256" key="2">
    <source>
        <dbReference type="ARBA" id="ARBA00004251"/>
    </source>
</evidence>
<dbReference type="GO" id="GO:0005886">
    <property type="term" value="C:plasma membrane"/>
    <property type="evidence" value="ECO:0007669"/>
    <property type="project" value="UniProtKB-SubCell"/>
</dbReference>
<dbReference type="Pfam" id="PF02404">
    <property type="entry name" value="SCF"/>
    <property type="match status" value="1"/>
</dbReference>
<dbReference type="GO" id="GO:0005173">
    <property type="term" value="F:stem cell factor receptor binding"/>
    <property type="evidence" value="ECO:0007669"/>
    <property type="project" value="InterPro"/>
</dbReference>
<evidence type="ECO:0000256" key="24">
    <source>
        <dbReference type="SAM" id="MobiDB-lite"/>
    </source>
</evidence>
<feature type="signal peptide" evidence="26">
    <location>
        <begin position="1"/>
        <end position="29"/>
    </location>
</feature>
<evidence type="ECO:0000256" key="4">
    <source>
        <dbReference type="ARBA" id="ARBA00004510"/>
    </source>
</evidence>
<keyword evidence="11 25" id="KW-0812">Transmembrane</keyword>
<keyword evidence="12 26" id="KW-0732">Signal</keyword>
<evidence type="ECO:0000313" key="27">
    <source>
        <dbReference type="EMBL" id="KAK2832202.1"/>
    </source>
</evidence>
<keyword evidence="18" id="KW-0325">Glycoprotein</keyword>
<dbReference type="GO" id="GO:0005576">
    <property type="term" value="C:extracellular region"/>
    <property type="evidence" value="ECO:0007669"/>
    <property type="project" value="UniProtKB-SubCell"/>
</dbReference>
<keyword evidence="19" id="KW-0206">Cytoskeleton</keyword>
<organism evidence="27 28">
    <name type="scientific">Tachysurus vachellii</name>
    <name type="common">Darkbarbel catfish</name>
    <name type="synonym">Pelteobagrus vachellii</name>
    <dbReference type="NCBI Taxonomy" id="175792"/>
    <lineage>
        <taxon>Eukaryota</taxon>
        <taxon>Metazoa</taxon>
        <taxon>Chordata</taxon>
        <taxon>Craniata</taxon>
        <taxon>Vertebrata</taxon>
        <taxon>Euteleostomi</taxon>
        <taxon>Actinopterygii</taxon>
        <taxon>Neopterygii</taxon>
        <taxon>Teleostei</taxon>
        <taxon>Ostariophysi</taxon>
        <taxon>Siluriformes</taxon>
        <taxon>Bagridae</taxon>
        <taxon>Tachysurus</taxon>
    </lineage>
</organism>
<evidence type="ECO:0000256" key="12">
    <source>
        <dbReference type="ARBA" id="ARBA00022729"/>
    </source>
</evidence>
<gene>
    <name evidence="27" type="ORF">Q7C36_015664</name>
</gene>
<sequence>MVHMKEVKIGGFACVLVLLFSGLVTCSGAFGSPLTDDVATLDTLRENIPKDYKIRVRYITKDVGGTCWVHLNLYPVESSLKNLALKFGNLSANRENITIFITMLQGLRFTIDNEELESTMQAFRCHYRSARWSTRRYFDHIKEVLVTFASTPRQFHCTPPPCPTPTAPPLTADRRAIDRAIPGVLALIIIPCLAALALVLRTVLRRRMCCAQRGQRGCEETSDTEPQSDPEASVEVSPNNSDSCALNNQYRAQLALEDTGV</sequence>
<keyword evidence="16 25" id="KW-0472">Membrane</keyword>
<name>A0AA88SB41_TACVA</name>
<evidence type="ECO:0000256" key="14">
    <source>
        <dbReference type="ARBA" id="ARBA00022989"/>
    </source>
</evidence>
<protein>
    <recommendedName>
        <fullName evidence="7">Kit ligand</fullName>
    </recommendedName>
    <alternativeName>
        <fullName evidence="21">Mast cell growth factor</fullName>
    </alternativeName>
    <alternativeName>
        <fullName evidence="23">Stem cell factor</fullName>
    </alternativeName>
    <alternativeName>
        <fullName evidence="22">c-Kit ligand</fullName>
    </alternativeName>
</protein>
<evidence type="ECO:0000256" key="7">
    <source>
        <dbReference type="ARBA" id="ARBA00017304"/>
    </source>
</evidence>
<keyword evidence="28" id="KW-1185">Reference proteome</keyword>
<dbReference type="PANTHER" id="PTHR11574">
    <property type="entry name" value="KIT LIGAND"/>
    <property type="match status" value="1"/>
</dbReference>
<keyword evidence="17" id="KW-1015">Disulfide bond</keyword>
<evidence type="ECO:0000256" key="16">
    <source>
        <dbReference type="ARBA" id="ARBA00023136"/>
    </source>
</evidence>
<keyword evidence="13" id="KW-0130">Cell adhesion</keyword>
<dbReference type="EMBL" id="JAVHJS010000016">
    <property type="protein sequence ID" value="KAK2832202.1"/>
    <property type="molecule type" value="Genomic_DNA"/>
</dbReference>
<dbReference type="GO" id="GO:0008284">
    <property type="term" value="P:positive regulation of cell population proliferation"/>
    <property type="evidence" value="ECO:0007669"/>
    <property type="project" value="TreeGrafter"/>
</dbReference>
<dbReference type="Gene3D" id="1.20.1250.10">
    <property type="match status" value="1"/>
</dbReference>
<evidence type="ECO:0000256" key="3">
    <source>
        <dbReference type="ARBA" id="ARBA00004486"/>
    </source>
</evidence>
<comment type="caution">
    <text evidence="27">The sequence shown here is derived from an EMBL/GenBank/DDBJ whole genome shotgun (WGS) entry which is preliminary data.</text>
</comment>
<evidence type="ECO:0000313" key="28">
    <source>
        <dbReference type="Proteomes" id="UP001187315"/>
    </source>
</evidence>
<comment type="similarity">
    <text evidence="6">Belongs to the SCF family.</text>
</comment>
<evidence type="ECO:0000256" key="25">
    <source>
        <dbReference type="SAM" id="Phobius"/>
    </source>
</evidence>
<keyword evidence="10" id="KW-0964">Secreted</keyword>
<dbReference type="GO" id="GO:0005856">
    <property type="term" value="C:cytoskeleton"/>
    <property type="evidence" value="ECO:0007669"/>
    <property type="project" value="UniProtKB-SubCell"/>
</dbReference>
<feature type="chain" id="PRO_5041667614" description="Kit ligand" evidence="26">
    <location>
        <begin position="30"/>
        <end position="261"/>
    </location>
</feature>
<dbReference type="GO" id="GO:0030027">
    <property type="term" value="C:lamellipodium"/>
    <property type="evidence" value="ECO:0007669"/>
    <property type="project" value="UniProtKB-SubCell"/>
</dbReference>
<evidence type="ECO:0000256" key="18">
    <source>
        <dbReference type="ARBA" id="ARBA00023180"/>
    </source>
</evidence>
<evidence type="ECO:0000256" key="1">
    <source>
        <dbReference type="ARBA" id="ARBA00004245"/>
    </source>
</evidence>
<reference evidence="27" key="1">
    <citation type="submission" date="2023-08" db="EMBL/GenBank/DDBJ databases">
        <title>Pelteobagrus vachellii genome.</title>
        <authorList>
            <person name="Liu H."/>
        </authorList>
    </citation>
    <scope>NUCLEOTIDE SEQUENCE</scope>
    <source>
        <strain evidence="27">PRFRI_2022a</strain>
        <tissue evidence="27">Muscle</tissue>
    </source>
</reference>
<evidence type="ECO:0000256" key="23">
    <source>
        <dbReference type="ARBA" id="ARBA00033123"/>
    </source>
</evidence>
<evidence type="ECO:0000256" key="6">
    <source>
        <dbReference type="ARBA" id="ARBA00010419"/>
    </source>
</evidence>
<evidence type="ECO:0000256" key="19">
    <source>
        <dbReference type="ARBA" id="ARBA00023212"/>
    </source>
</evidence>
<keyword evidence="8" id="KW-1003">Cell membrane</keyword>
<keyword evidence="20" id="KW-0966">Cell projection</keyword>
<keyword evidence="14 25" id="KW-1133">Transmembrane helix</keyword>
<dbReference type="AlphaFoldDB" id="A0AA88SB41"/>
<evidence type="ECO:0000256" key="26">
    <source>
        <dbReference type="SAM" id="SignalP"/>
    </source>
</evidence>
<dbReference type="GO" id="GO:0005125">
    <property type="term" value="F:cytokine activity"/>
    <property type="evidence" value="ECO:0007669"/>
    <property type="project" value="TreeGrafter"/>
</dbReference>
<dbReference type="Proteomes" id="UP001187315">
    <property type="component" value="Unassembled WGS sequence"/>
</dbReference>
<evidence type="ECO:0000256" key="13">
    <source>
        <dbReference type="ARBA" id="ARBA00022889"/>
    </source>
</evidence>
<dbReference type="GO" id="GO:0008083">
    <property type="term" value="F:growth factor activity"/>
    <property type="evidence" value="ECO:0007669"/>
    <property type="project" value="UniProtKB-KW"/>
</dbReference>
<keyword evidence="9" id="KW-0963">Cytoplasm</keyword>
<proteinExistence type="inferred from homology"/>